<accession>A0A3P3XTJ2</accession>
<name>A0A3P3XTJ2_9SPIR</name>
<feature type="domain" description="Translocation and assembly module TamB C-terminal" evidence="5">
    <location>
        <begin position="1060"/>
        <end position="1374"/>
    </location>
</feature>
<evidence type="ECO:0000256" key="1">
    <source>
        <dbReference type="ARBA" id="ARBA00004167"/>
    </source>
</evidence>
<dbReference type="GO" id="GO:0005886">
    <property type="term" value="C:plasma membrane"/>
    <property type="evidence" value="ECO:0007669"/>
    <property type="project" value="InterPro"/>
</dbReference>
<keyword evidence="3" id="KW-1133">Transmembrane helix</keyword>
<keyword evidence="4" id="KW-0472">Membrane</keyword>
<dbReference type="EMBL" id="FWDO01000007">
    <property type="protein sequence ID" value="SLM19586.1"/>
    <property type="molecule type" value="Genomic_DNA"/>
</dbReference>
<dbReference type="Pfam" id="PF04357">
    <property type="entry name" value="TamB"/>
    <property type="match status" value="1"/>
</dbReference>
<dbReference type="InterPro" id="IPR007452">
    <property type="entry name" value="TamB_C"/>
</dbReference>
<proteinExistence type="predicted"/>
<dbReference type="GO" id="GO:0009306">
    <property type="term" value="P:protein secretion"/>
    <property type="evidence" value="ECO:0007669"/>
    <property type="project" value="InterPro"/>
</dbReference>
<protein>
    <recommendedName>
        <fullName evidence="5">Translocation and assembly module TamB C-terminal domain-containing protein</fullName>
    </recommendedName>
</protein>
<gene>
    <name evidence="6" type="ORF">SPIRO4BDMA_70008</name>
</gene>
<evidence type="ECO:0000313" key="6">
    <source>
        <dbReference type="EMBL" id="SLM19586.1"/>
    </source>
</evidence>
<sequence length="1434" mass="151910">MRTKKPGIIIALFSLVLAILATVTILDIVRREVQLATTHTLDSVQALVMKTTGLRLKYDYLSIDALNRFSMHGIELLRENPAPPAMSESSSPESDPDHIRAPIQLQRLSLRVSFWALLTGHNSEVLRDIVADDLRISLLMPEDESIINKILENFSGSGSASLPHFMLTVGPVNVRVQEQSTASGIPIQGGGLKEGTLKIDSLQFSSLSGSPEIVAPSISAEINGLFGLPRDLSIKVGLQGSGAPDFSTFDVTMSASARTPQWLLMPQRLEVKKEGGRIEVRREGALAVRGWYEGGAWGVEGQMEGYRPGEDVVVEGSWGEVVRGVTVSGSVSAQGEGGVLGGYKVAVGVEAGEGVEVSGYKVGGMEVRVTGAGDGERYWGTVEGGQKGYRVRYEGVVGYRGMSVEGVYEVGGPGVAVKGEVRGGEGEYRVGVGGGEVKGIELGVGQGRVKMSQEGYEVGYAGAVGGGGVSVEGSIGKDGGYEGVVEARGIGAGSIGGLVGLKGVEGRVSGRVYGLVRGGKVSWSVSGGEYEGKVEGVGVKARVEGVGDEVGYEVKGAEVSVGGVTVGLKGKGSYKGKVFEGEVSAGGLAYGVEVTVAGERIGVKVGQTLVGGVTVAGGRVEGEVTLKDFGVGTGGGVVWLQGDVKGWYERGAWEGTVERLGVRYEGEGEYPEVLVSGTVDAKGANLAIDSIKYAGKQLKGTINVQYSSLMNPLKNMQALYSFTSIEDERAKIEGTVQALEGKITAAITGTSIPIEQFLSSSSNIAGDVQFQGTASISATGGKLSWADISLAELKFNCQKAEIKGIPFSAAGTISLKDNALSIHSGAFSYQNYKIDNIEAMYDLSKQKLEYALNAKIVIAEKLLSAFLKGTGDINGSIFDKEAFKNAQFSGEITEAKFESTVLDPITYVFSIADNNLDIHFSQANGDNAHASIRNMTEFELTIANLFNVNGSARGTIQANNIEADINLDSMDLSLLQIFLPQEDIKDISGNGSASMHLSGDISDPKIDGKILLNSVSFSSNAYLLEKVGPFNAEITINEGIIELSPTIVSIGTGNISVAATASLARWAIGDIKAFVSTGETASVKFKGTIAGLTAKDISLKADIKANISQSKLEISGNILLDNGILEVNPTGFIASEDTGQAAQPLSLNLAVTLGKNVELYLPSQDIPLVRGMASPNSALNILYDEASGALSVNGSVQLRSGYVFYLLRNFFIKQCSIDFSENQTKFNPLISTTAELREPSKDGIITITLSADRTPFENFNPRLSSIPPKSETELLALLGGGLALSDLADNNPLTLREAVIAGSEFLTQNSLFRSFEQRVQKALGVDVLYIQSSFIQRWLLDITDQTKSGQTPLSEYLTGTELFAGKYITDLAFAHFSLRMVQDPLEGTGPLQLDSELGLELQAPFGLLQWSMSLGKEGTPLNNQTLSLSWRINY</sequence>
<evidence type="ECO:0000256" key="3">
    <source>
        <dbReference type="ARBA" id="ARBA00022989"/>
    </source>
</evidence>
<evidence type="ECO:0000259" key="5">
    <source>
        <dbReference type="Pfam" id="PF04357"/>
    </source>
</evidence>
<reference evidence="6" key="1">
    <citation type="submission" date="2017-02" db="EMBL/GenBank/DDBJ databases">
        <authorList>
            <person name="Regsiter A."/>
            <person name="William W."/>
        </authorList>
    </citation>
    <scope>NUCLEOTIDE SEQUENCE</scope>
    <source>
        <strain evidence="6">BdmA 4</strain>
    </source>
</reference>
<keyword evidence="2" id="KW-0812">Transmembrane</keyword>
<evidence type="ECO:0000256" key="4">
    <source>
        <dbReference type="ARBA" id="ARBA00023136"/>
    </source>
</evidence>
<comment type="subcellular location">
    <subcellularLocation>
        <location evidence="1">Membrane</location>
        <topology evidence="1">Single-pass membrane protein</topology>
    </subcellularLocation>
</comment>
<evidence type="ECO:0000256" key="2">
    <source>
        <dbReference type="ARBA" id="ARBA00022692"/>
    </source>
</evidence>
<organism evidence="6">
    <name type="scientific">uncultured spirochete</name>
    <dbReference type="NCBI Taxonomy" id="156406"/>
    <lineage>
        <taxon>Bacteria</taxon>
        <taxon>Pseudomonadati</taxon>
        <taxon>Spirochaetota</taxon>
        <taxon>Spirochaetia</taxon>
        <taxon>Spirochaetales</taxon>
        <taxon>environmental samples</taxon>
    </lineage>
</organism>